<name>A0A8X7Y2C6_POPTO</name>
<feature type="compositionally biased region" description="Gly residues" evidence="1">
    <location>
        <begin position="150"/>
        <end position="159"/>
    </location>
</feature>
<evidence type="ECO:0000256" key="1">
    <source>
        <dbReference type="SAM" id="MobiDB-lite"/>
    </source>
</evidence>
<evidence type="ECO:0000313" key="2">
    <source>
        <dbReference type="EMBL" id="KAG6742756.1"/>
    </source>
</evidence>
<organism evidence="2 3">
    <name type="scientific">Populus tomentosa</name>
    <name type="common">Chinese white poplar</name>
    <dbReference type="NCBI Taxonomy" id="118781"/>
    <lineage>
        <taxon>Eukaryota</taxon>
        <taxon>Viridiplantae</taxon>
        <taxon>Streptophyta</taxon>
        <taxon>Embryophyta</taxon>
        <taxon>Tracheophyta</taxon>
        <taxon>Spermatophyta</taxon>
        <taxon>Magnoliopsida</taxon>
        <taxon>eudicotyledons</taxon>
        <taxon>Gunneridae</taxon>
        <taxon>Pentapetalae</taxon>
        <taxon>rosids</taxon>
        <taxon>fabids</taxon>
        <taxon>Malpighiales</taxon>
        <taxon>Salicaceae</taxon>
        <taxon>Saliceae</taxon>
        <taxon>Populus</taxon>
    </lineage>
</organism>
<protein>
    <submittedName>
        <fullName evidence="2">Uncharacterized protein</fullName>
    </submittedName>
</protein>
<accession>A0A8X7Y2C6</accession>
<dbReference type="EMBL" id="JAAWWB010000033">
    <property type="protein sequence ID" value="KAG6742756.1"/>
    <property type="molecule type" value="Genomic_DNA"/>
</dbReference>
<reference evidence="2" key="1">
    <citation type="journal article" date="2020" name="bioRxiv">
        <title>Hybrid origin of Populus tomentosa Carr. identified through genome sequencing and phylogenomic analysis.</title>
        <authorList>
            <person name="An X."/>
            <person name="Gao K."/>
            <person name="Chen Z."/>
            <person name="Li J."/>
            <person name="Yang X."/>
            <person name="Yang X."/>
            <person name="Zhou J."/>
            <person name="Guo T."/>
            <person name="Zhao T."/>
            <person name="Huang S."/>
            <person name="Miao D."/>
            <person name="Khan W.U."/>
            <person name="Rao P."/>
            <person name="Ye M."/>
            <person name="Lei B."/>
            <person name="Liao W."/>
            <person name="Wang J."/>
            <person name="Ji L."/>
            <person name="Li Y."/>
            <person name="Guo B."/>
            <person name="Mustafa N.S."/>
            <person name="Li S."/>
            <person name="Yun Q."/>
            <person name="Keller S.R."/>
            <person name="Mao J."/>
            <person name="Zhang R."/>
            <person name="Strauss S.H."/>
        </authorList>
    </citation>
    <scope>NUCLEOTIDE SEQUENCE</scope>
    <source>
        <strain evidence="2">GM15</strain>
        <tissue evidence="2">Leaf</tissue>
    </source>
</reference>
<proteinExistence type="predicted"/>
<sequence length="209" mass="22783">MVASSKSTKYPSKEVRAKSSQTTKEGLRACHVRAKLPHQEMEFKLSPAKKILGVTTRTGSAMISGDWGSYRASVVAVRMAAEAALEMGVVVRFVMGLCGMSCLGRCGRRRARPNGSTPVRGELEIVAEGLWWLRRRWFAESVELARTPVLGGGADGKNQGGKWQRKESAGAVSGEDEGESEERLVIGTTFVHGSYGAYRTLDELWDGEM</sequence>
<feature type="compositionally biased region" description="Polar residues" evidence="1">
    <location>
        <begin position="1"/>
        <end position="10"/>
    </location>
</feature>
<evidence type="ECO:0000313" key="3">
    <source>
        <dbReference type="Proteomes" id="UP000886885"/>
    </source>
</evidence>
<feature type="region of interest" description="Disordered" evidence="1">
    <location>
        <begin position="1"/>
        <end position="24"/>
    </location>
</feature>
<dbReference type="Proteomes" id="UP000886885">
    <property type="component" value="Chromosome 17A"/>
</dbReference>
<comment type="caution">
    <text evidence="2">The sequence shown here is derived from an EMBL/GenBank/DDBJ whole genome shotgun (WGS) entry which is preliminary data.</text>
</comment>
<feature type="region of interest" description="Disordered" evidence="1">
    <location>
        <begin position="149"/>
        <end position="180"/>
    </location>
</feature>
<dbReference type="AlphaFoldDB" id="A0A8X7Y2C6"/>
<keyword evidence="3" id="KW-1185">Reference proteome</keyword>
<gene>
    <name evidence="2" type="ORF">POTOM_053695</name>
</gene>